<evidence type="ECO:0000313" key="2">
    <source>
        <dbReference type="EMBL" id="MDM4016933.1"/>
    </source>
</evidence>
<organism evidence="2 3">
    <name type="scientific">Roseiconus lacunae</name>
    <dbReference type="NCBI Taxonomy" id="2605694"/>
    <lineage>
        <taxon>Bacteria</taxon>
        <taxon>Pseudomonadati</taxon>
        <taxon>Planctomycetota</taxon>
        <taxon>Planctomycetia</taxon>
        <taxon>Pirellulales</taxon>
        <taxon>Pirellulaceae</taxon>
        <taxon>Roseiconus</taxon>
    </lineage>
</organism>
<keyword evidence="3" id="KW-1185">Reference proteome</keyword>
<dbReference type="RefSeq" id="WP_230776174.1">
    <property type="nucleotide sequence ID" value="NZ_JAJMQV010000084.1"/>
</dbReference>
<feature type="signal peptide" evidence="1">
    <location>
        <begin position="1"/>
        <end position="24"/>
    </location>
</feature>
<gene>
    <name evidence="2" type="ORF">QTN89_15910</name>
</gene>
<dbReference type="Proteomes" id="UP001239462">
    <property type="component" value="Unassembled WGS sequence"/>
</dbReference>
<feature type="chain" id="PRO_5046390868" evidence="1">
    <location>
        <begin position="25"/>
        <end position="169"/>
    </location>
</feature>
<evidence type="ECO:0000313" key="3">
    <source>
        <dbReference type="Proteomes" id="UP001239462"/>
    </source>
</evidence>
<proteinExistence type="predicted"/>
<comment type="caution">
    <text evidence="2">The sequence shown here is derived from an EMBL/GenBank/DDBJ whole genome shotgun (WGS) entry which is preliminary data.</text>
</comment>
<protein>
    <submittedName>
        <fullName evidence="2">Uncharacterized protein</fullName>
    </submittedName>
</protein>
<dbReference type="EMBL" id="JASZZN010000011">
    <property type="protein sequence ID" value="MDM4016933.1"/>
    <property type="molecule type" value="Genomic_DNA"/>
</dbReference>
<keyword evidence="1" id="KW-0732">Signal</keyword>
<accession>A0ABT7PKA6</accession>
<evidence type="ECO:0000256" key="1">
    <source>
        <dbReference type="SAM" id="SignalP"/>
    </source>
</evidence>
<name>A0ABT7PKA6_9BACT</name>
<reference evidence="2 3" key="1">
    <citation type="submission" date="2023-06" db="EMBL/GenBank/DDBJ databases">
        <title>Roseiconus lacunae JC819 isolated from Gulf of Mannar region, Tamil Nadu.</title>
        <authorList>
            <person name="Pk S."/>
            <person name="Ch S."/>
            <person name="Ch V.R."/>
        </authorList>
    </citation>
    <scope>NUCLEOTIDE SEQUENCE [LARGE SCALE GENOMIC DNA]</scope>
    <source>
        <strain evidence="2 3">JC819</strain>
    </source>
</reference>
<sequence>MRFFVMIQAVFAAIALVDFSPVDAQEKTGPVIVALDQATADLWCSYFPEADLRVVVPNDDLDYAVVNVRALSVCDASYLLYRRDQNSLVTQLFRERIANQGVFSVDLVEFFRRHDLSPRDRSRSGECNFAAVIDAMKFLPSRPSIVEFSATSDSEHARNVSLTAGKQMR</sequence>